<dbReference type="Proteomes" id="UP001167919">
    <property type="component" value="Unassembled WGS sequence"/>
</dbReference>
<evidence type="ECO:0000256" key="1">
    <source>
        <dbReference type="ARBA" id="ARBA00022679"/>
    </source>
</evidence>
<dbReference type="SUPFAM" id="SSF53448">
    <property type="entry name" value="Nucleotide-diphospho-sugar transferases"/>
    <property type="match status" value="1"/>
</dbReference>
<evidence type="ECO:0000256" key="2">
    <source>
        <dbReference type="ARBA" id="ARBA00022695"/>
    </source>
</evidence>
<comment type="caution">
    <text evidence="3">The sequence shown here is derived from an EMBL/GenBank/DDBJ whole genome shotgun (WGS) entry which is preliminary data.</text>
</comment>
<dbReference type="Gene3D" id="3.90.550.10">
    <property type="entry name" value="Spore Coat Polysaccharide Biosynthesis Protein SpsA, Chain A"/>
    <property type="match status" value="1"/>
</dbReference>
<dbReference type="PANTHER" id="PTHR43015:SF1">
    <property type="entry name" value="D-RIBITOL-5-PHOSPHATE CYTIDYLYLTRANSFERASE"/>
    <property type="match status" value="1"/>
</dbReference>
<dbReference type="CDD" id="cd02516">
    <property type="entry name" value="CDP-ME_synthetase"/>
    <property type="match status" value="1"/>
</dbReference>
<proteinExistence type="predicted"/>
<evidence type="ECO:0000313" key="4">
    <source>
        <dbReference type="Proteomes" id="UP001167919"/>
    </source>
</evidence>
<dbReference type="GO" id="GO:0070567">
    <property type="term" value="F:cytidylyltransferase activity"/>
    <property type="evidence" value="ECO:0007669"/>
    <property type="project" value="InterPro"/>
</dbReference>
<keyword evidence="1" id="KW-0808">Transferase</keyword>
<dbReference type="InterPro" id="IPR029044">
    <property type="entry name" value="Nucleotide-diphossugar_trans"/>
</dbReference>
<name>A0AAJ1VQU8_9LACO</name>
<dbReference type="GO" id="GO:0005829">
    <property type="term" value="C:cytosol"/>
    <property type="evidence" value="ECO:0007669"/>
    <property type="project" value="TreeGrafter"/>
</dbReference>
<reference evidence="3" key="1">
    <citation type="submission" date="2019-01" db="EMBL/GenBank/DDBJ databases">
        <title>Oenococcus sicerae UCMA17102.</title>
        <authorList>
            <person name="Cousin F.J."/>
            <person name="Le Guellec R."/>
            <person name="Cretenet M."/>
        </authorList>
    </citation>
    <scope>NUCLEOTIDE SEQUENCE</scope>
    <source>
        <strain evidence="3">UCMA17102</strain>
    </source>
</reference>
<dbReference type="InterPro" id="IPR034683">
    <property type="entry name" value="IspD/TarI"/>
</dbReference>
<accession>A0AAJ1VQU8</accession>
<gene>
    <name evidence="3" type="ORF">EVC35_06495</name>
</gene>
<evidence type="ECO:0000313" key="3">
    <source>
        <dbReference type="EMBL" id="MDN6900652.1"/>
    </source>
</evidence>
<dbReference type="PROSITE" id="PS01295">
    <property type="entry name" value="ISPD"/>
    <property type="match status" value="1"/>
</dbReference>
<keyword evidence="2 3" id="KW-0548">Nucleotidyltransferase</keyword>
<dbReference type="AlphaFoldDB" id="A0AAJ1VQU8"/>
<dbReference type="Pfam" id="PF01128">
    <property type="entry name" value="IspD"/>
    <property type="match status" value="1"/>
</dbReference>
<dbReference type="PANTHER" id="PTHR43015">
    <property type="entry name" value="D-RIBITOL-5-PHOSPHATE CYTIDYLYLTRANSFERASE"/>
    <property type="match status" value="1"/>
</dbReference>
<sequence length="240" mass="27046">MKNIALIFAGGVGKRMDNGALPKQFLEIEGKPIIIYTLEVFEKNKNIDGVVVSITPGWVDYLSNLVRRFDLKKVLKIVEGGETSQLSQLHALNAMKDFVTDQTVVLIHDGVRPLINDDVIDKNIDSVKKNGSGVTVKKAIETVVLVDGQGQEISKVLDRDKYRMAVAPQSYYFKDIYSQHLEANKKGMINFIDSAQLMQFFGHKLFFIEGTTDNIKITTPVDYYIFKGILEAKKINQIFK</sequence>
<protein>
    <submittedName>
        <fullName evidence="3">2-C-methyl-D-erythritol 4-phosphate cytidylyltransferase</fullName>
    </submittedName>
</protein>
<dbReference type="RefSeq" id="WP_301711302.1">
    <property type="nucleotide sequence ID" value="NZ_SDWY01000003.1"/>
</dbReference>
<dbReference type="GO" id="GO:0008299">
    <property type="term" value="P:isoprenoid biosynthetic process"/>
    <property type="evidence" value="ECO:0007669"/>
    <property type="project" value="InterPro"/>
</dbReference>
<dbReference type="InterPro" id="IPR018294">
    <property type="entry name" value="ISPD_synthase_CS"/>
</dbReference>
<dbReference type="EMBL" id="SDWY01000003">
    <property type="protein sequence ID" value="MDN6900652.1"/>
    <property type="molecule type" value="Genomic_DNA"/>
</dbReference>
<organism evidence="3 4">
    <name type="scientific">Oenococcus sicerae</name>
    <dbReference type="NCBI Taxonomy" id="2203724"/>
    <lineage>
        <taxon>Bacteria</taxon>
        <taxon>Bacillati</taxon>
        <taxon>Bacillota</taxon>
        <taxon>Bacilli</taxon>
        <taxon>Lactobacillales</taxon>
        <taxon>Lactobacillaceae</taxon>
        <taxon>Oenococcus</taxon>
    </lineage>
</organism>